<feature type="domain" description="PglD N-terminal" evidence="1">
    <location>
        <begin position="3"/>
        <end position="80"/>
    </location>
</feature>
<dbReference type="SUPFAM" id="SSF51161">
    <property type="entry name" value="Trimeric LpxA-like enzymes"/>
    <property type="match status" value="1"/>
</dbReference>
<evidence type="ECO:0000259" key="1">
    <source>
        <dbReference type="Pfam" id="PF17836"/>
    </source>
</evidence>
<dbReference type="Gene3D" id="2.160.10.10">
    <property type="entry name" value="Hexapeptide repeat proteins"/>
    <property type="match status" value="1"/>
</dbReference>
<dbReference type="InterPro" id="IPR011004">
    <property type="entry name" value="Trimer_LpxA-like_sf"/>
</dbReference>
<protein>
    <submittedName>
        <fullName evidence="2">Transferase</fullName>
    </submittedName>
</protein>
<dbReference type="NCBIfam" id="TIGR03570">
    <property type="entry name" value="NeuD_NnaD"/>
    <property type="match status" value="1"/>
</dbReference>
<name>A0A1E7DSX8_9BACI</name>
<dbReference type="Pfam" id="PF00132">
    <property type="entry name" value="Hexapep"/>
    <property type="match status" value="1"/>
</dbReference>
<dbReference type="InterPro" id="IPR041561">
    <property type="entry name" value="PglD_N"/>
</dbReference>
<dbReference type="STRING" id="1714016.BA724_16520"/>
<dbReference type="Pfam" id="PF17836">
    <property type="entry name" value="PglD_N"/>
    <property type="match status" value="1"/>
</dbReference>
<organism evidence="2 3">
    <name type="scientific">Domibacillus iocasae</name>
    <dbReference type="NCBI Taxonomy" id="1714016"/>
    <lineage>
        <taxon>Bacteria</taxon>
        <taxon>Bacillati</taxon>
        <taxon>Bacillota</taxon>
        <taxon>Bacilli</taxon>
        <taxon>Bacillales</taxon>
        <taxon>Bacillaceae</taxon>
        <taxon>Domibacillus</taxon>
    </lineage>
</organism>
<dbReference type="PANTHER" id="PTHR43300:SF7">
    <property type="entry name" value="UDP-N-ACETYLBACILLOSAMINE N-ACETYLTRANSFERASE"/>
    <property type="match status" value="1"/>
</dbReference>
<dbReference type="OrthoDB" id="9794407at2"/>
<proteinExistence type="predicted"/>
<accession>A0A1E7DSX8</accession>
<dbReference type="InterPro" id="IPR050179">
    <property type="entry name" value="Trans_hexapeptide_repeat"/>
</dbReference>
<dbReference type="EMBL" id="MAMP01000006">
    <property type="protein sequence ID" value="OES46171.1"/>
    <property type="molecule type" value="Genomic_DNA"/>
</dbReference>
<keyword evidence="2" id="KW-0808">Transferase</keyword>
<dbReference type="AlphaFoldDB" id="A0A1E7DSX8"/>
<dbReference type="GO" id="GO:0016740">
    <property type="term" value="F:transferase activity"/>
    <property type="evidence" value="ECO:0007669"/>
    <property type="project" value="UniProtKB-KW"/>
</dbReference>
<dbReference type="Gene3D" id="3.40.50.20">
    <property type="match status" value="1"/>
</dbReference>
<dbReference type="Proteomes" id="UP000095658">
    <property type="component" value="Unassembled WGS sequence"/>
</dbReference>
<dbReference type="InterPro" id="IPR020019">
    <property type="entry name" value="AcTrfase_PglD-like"/>
</dbReference>
<sequence length="219" mass="23225">MKKIIIIGAGGHASVLIDAIEKEKKYSIYGIVDPVRPVNTIIYGYRVIGTEGVLPQINKHIHGGIAAIEDNWSRKKVVQTIRALVPNFSFISSIHPAACVSSDVKIGDGTIVMAGAVINRNTIIGEQCIINTNSSVDHGCILGDYVSIAPGATLGRNVKIGNSAAISLGANVIHSVRIGEHTVIGAGSTVLRNIDPYSVAYGTPAKIIRSRNQEDSYLS</sequence>
<gene>
    <name evidence="2" type="ORF">BA724_16520</name>
</gene>
<dbReference type="PANTHER" id="PTHR43300">
    <property type="entry name" value="ACETYLTRANSFERASE"/>
    <property type="match status" value="1"/>
</dbReference>
<dbReference type="CDD" id="cd03360">
    <property type="entry name" value="LbH_AT_putative"/>
    <property type="match status" value="1"/>
</dbReference>
<comment type="caution">
    <text evidence="2">The sequence shown here is derived from an EMBL/GenBank/DDBJ whole genome shotgun (WGS) entry which is preliminary data.</text>
</comment>
<evidence type="ECO:0000313" key="2">
    <source>
        <dbReference type="EMBL" id="OES46171.1"/>
    </source>
</evidence>
<evidence type="ECO:0000313" key="3">
    <source>
        <dbReference type="Proteomes" id="UP000095658"/>
    </source>
</evidence>
<reference evidence="2 3" key="1">
    <citation type="submission" date="2016-06" db="EMBL/GenBank/DDBJ databases">
        <title>Domibacillus iocasae genome sequencing.</title>
        <authorList>
            <person name="Verma A."/>
            <person name="Pal Y."/>
            <person name="Ojha A.K."/>
            <person name="Krishnamurthi S."/>
        </authorList>
    </citation>
    <scope>NUCLEOTIDE SEQUENCE [LARGE SCALE GENOMIC DNA]</scope>
    <source>
        <strain evidence="2 3">DSM 29979</strain>
    </source>
</reference>
<dbReference type="InterPro" id="IPR001451">
    <property type="entry name" value="Hexapep"/>
</dbReference>
<dbReference type="RefSeq" id="WP_069937328.1">
    <property type="nucleotide sequence ID" value="NZ_MAMP01000006.1"/>
</dbReference>
<keyword evidence="3" id="KW-1185">Reference proteome</keyword>